<evidence type="ECO:0000313" key="15">
    <source>
        <dbReference type="EMBL" id="KAK5647355.1"/>
    </source>
</evidence>
<dbReference type="SUPFAM" id="SSF51419">
    <property type="entry name" value="PLP-binding barrel"/>
    <property type="match status" value="1"/>
</dbReference>
<evidence type="ECO:0000313" key="16">
    <source>
        <dbReference type="Proteomes" id="UP001329430"/>
    </source>
</evidence>
<dbReference type="InterPro" id="IPR000183">
    <property type="entry name" value="Orn/DAP/Arg_de-COase"/>
</dbReference>
<gene>
    <name evidence="15" type="ORF">RI129_002247</name>
</gene>
<dbReference type="FunFam" id="3.20.20.10:FF:000005">
    <property type="entry name" value="Ornithine decarboxylase"/>
    <property type="match status" value="1"/>
</dbReference>
<dbReference type="InterPro" id="IPR029066">
    <property type="entry name" value="PLP-binding_barrel"/>
</dbReference>
<dbReference type="AlphaFoldDB" id="A0AAN7VFM4"/>
<feature type="domain" description="Orn/DAP/Arg decarboxylase 2 C-terminal" evidence="13">
    <location>
        <begin position="35"/>
        <end position="366"/>
    </location>
</feature>
<dbReference type="SUPFAM" id="SSF50621">
    <property type="entry name" value="Alanine racemase C-terminal domain-like"/>
    <property type="match status" value="1"/>
</dbReference>
<evidence type="ECO:0000256" key="12">
    <source>
        <dbReference type="RuleBase" id="RU003737"/>
    </source>
</evidence>
<evidence type="ECO:0000256" key="2">
    <source>
        <dbReference type="ARBA" id="ARBA00008872"/>
    </source>
</evidence>
<evidence type="ECO:0000256" key="9">
    <source>
        <dbReference type="ARBA" id="ARBA00046672"/>
    </source>
</evidence>
<dbReference type="EMBL" id="JAVRBK010000002">
    <property type="protein sequence ID" value="KAK5647355.1"/>
    <property type="molecule type" value="Genomic_DNA"/>
</dbReference>
<dbReference type="GO" id="GO:0033387">
    <property type="term" value="P:putrescine biosynthetic process from arginine, via ornithine"/>
    <property type="evidence" value="ECO:0007669"/>
    <property type="project" value="TreeGrafter"/>
</dbReference>
<comment type="function">
    <text evidence="8">Catalyzes the first and rate-limiting step of polyamine biosynthesis that converts ornithine into putrescine, which is the precursor for the polyamines, spermidine and spermine. Polyamines are essential for cell proliferation and are implicated in cellular processes, ranging from DNA replication to apoptosis.</text>
</comment>
<dbReference type="PRINTS" id="PR01182">
    <property type="entry name" value="ORNDCRBXLASE"/>
</dbReference>
<feature type="active site" description="Proton donor" evidence="11">
    <location>
        <position position="339"/>
    </location>
</feature>
<comment type="cofactor">
    <cofactor evidence="1 11">
        <name>pyridoxal 5'-phosphate</name>
        <dbReference type="ChEBI" id="CHEBI:597326"/>
    </cofactor>
</comment>
<dbReference type="Pfam" id="PF02784">
    <property type="entry name" value="Orn_Arg_deC_N"/>
    <property type="match status" value="1"/>
</dbReference>
<dbReference type="PROSITE" id="PS00878">
    <property type="entry name" value="ODR_DC_2_1"/>
    <property type="match status" value="1"/>
</dbReference>
<comment type="catalytic activity">
    <reaction evidence="10">
        <text>L-ornithine + H(+) = putrescine + CO2</text>
        <dbReference type="Rhea" id="RHEA:22964"/>
        <dbReference type="ChEBI" id="CHEBI:15378"/>
        <dbReference type="ChEBI" id="CHEBI:16526"/>
        <dbReference type="ChEBI" id="CHEBI:46911"/>
        <dbReference type="ChEBI" id="CHEBI:326268"/>
        <dbReference type="EC" id="4.1.1.17"/>
    </reaction>
</comment>
<dbReference type="Proteomes" id="UP001329430">
    <property type="component" value="Chromosome 2"/>
</dbReference>
<evidence type="ECO:0000256" key="8">
    <source>
        <dbReference type="ARBA" id="ARBA00037173"/>
    </source>
</evidence>
<reference evidence="15 16" key="1">
    <citation type="journal article" date="2024" name="Insects">
        <title>An Improved Chromosome-Level Genome Assembly of the Firefly Pyrocoelia pectoralis.</title>
        <authorList>
            <person name="Fu X."/>
            <person name="Meyer-Rochow V.B."/>
            <person name="Ballantyne L."/>
            <person name="Zhu X."/>
        </authorList>
    </citation>
    <scope>NUCLEOTIDE SEQUENCE [LARGE SCALE GENOMIC DNA]</scope>
    <source>
        <strain evidence="15">XCY_ONT2</strain>
    </source>
</reference>
<comment type="caution">
    <text evidence="15">The sequence shown here is derived from an EMBL/GenBank/DDBJ whole genome shotgun (WGS) entry which is preliminary data.</text>
</comment>
<feature type="domain" description="Orn/DAP/Arg decarboxylase 2 N-terminal" evidence="14">
    <location>
        <begin position="40"/>
        <end position="273"/>
    </location>
</feature>
<dbReference type="GO" id="GO:0005737">
    <property type="term" value="C:cytoplasm"/>
    <property type="evidence" value="ECO:0007669"/>
    <property type="project" value="TreeGrafter"/>
</dbReference>
<dbReference type="CDD" id="cd00622">
    <property type="entry name" value="PLPDE_III_ODC"/>
    <property type="match status" value="1"/>
</dbReference>
<organism evidence="15 16">
    <name type="scientific">Pyrocoelia pectoralis</name>
    <dbReference type="NCBI Taxonomy" id="417401"/>
    <lineage>
        <taxon>Eukaryota</taxon>
        <taxon>Metazoa</taxon>
        <taxon>Ecdysozoa</taxon>
        <taxon>Arthropoda</taxon>
        <taxon>Hexapoda</taxon>
        <taxon>Insecta</taxon>
        <taxon>Pterygota</taxon>
        <taxon>Neoptera</taxon>
        <taxon>Endopterygota</taxon>
        <taxon>Coleoptera</taxon>
        <taxon>Polyphaga</taxon>
        <taxon>Elateriformia</taxon>
        <taxon>Elateroidea</taxon>
        <taxon>Lampyridae</taxon>
        <taxon>Lampyrinae</taxon>
        <taxon>Pyrocoelia</taxon>
    </lineage>
</organism>
<dbReference type="EC" id="4.1.1.17" evidence="7"/>
<dbReference type="PANTHER" id="PTHR11482">
    <property type="entry name" value="ARGININE/DIAMINOPIMELATE/ORNITHINE DECARBOXYLASE"/>
    <property type="match status" value="1"/>
</dbReference>
<evidence type="ECO:0000256" key="6">
    <source>
        <dbReference type="ARBA" id="ARBA00034115"/>
    </source>
</evidence>
<dbReference type="PRINTS" id="PR01179">
    <property type="entry name" value="ODADCRBXLASE"/>
</dbReference>
<evidence type="ECO:0000259" key="14">
    <source>
        <dbReference type="Pfam" id="PF02784"/>
    </source>
</evidence>
<dbReference type="GO" id="GO:0004586">
    <property type="term" value="F:ornithine decarboxylase activity"/>
    <property type="evidence" value="ECO:0007669"/>
    <property type="project" value="UniProtKB-EC"/>
</dbReference>
<evidence type="ECO:0000259" key="13">
    <source>
        <dbReference type="Pfam" id="PF00278"/>
    </source>
</evidence>
<evidence type="ECO:0000256" key="3">
    <source>
        <dbReference type="ARBA" id="ARBA00022898"/>
    </source>
</evidence>
<dbReference type="Pfam" id="PF00278">
    <property type="entry name" value="Orn_DAP_Arg_deC"/>
    <property type="match status" value="1"/>
</dbReference>
<dbReference type="InterPro" id="IPR009006">
    <property type="entry name" value="Ala_racemase/Decarboxylase_C"/>
</dbReference>
<protein>
    <recommendedName>
        <fullName evidence="7">ornithine decarboxylase</fullName>
        <ecNumber evidence="7">4.1.1.17</ecNumber>
    </recommendedName>
</protein>
<feature type="modified residue" description="N6-(pyridoxal phosphate)lysine" evidence="11">
    <location>
        <position position="64"/>
    </location>
</feature>
<evidence type="ECO:0000256" key="7">
    <source>
        <dbReference type="ARBA" id="ARBA00034138"/>
    </source>
</evidence>
<keyword evidence="16" id="KW-1185">Reference proteome</keyword>
<evidence type="ECO:0000256" key="5">
    <source>
        <dbReference type="ARBA" id="ARBA00023239"/>
    </source>
</evidence>
<evidence type="ECO:0000256" key="11">
    <source>
        <dbReference type="PIRSR" id="PIRSR600183-50"/>
    </source>
</evidence>
<keyword evidence="4" id="KW-0620">Polyamine biosynthesis</keyword>
<evidence type="ECO:0000256" key="4">
    <source>
        <dbReference type="ARBA" id="ARBA00023115"/>
    </source>
</evidence>
<keyword evidence="5" id="KW-0456">Lyase</keyword>
<name>A0AAN7VFM4_9COLE</name>
<dbReference type="Gene3D" id="3.20.20.10">
    <property type="entry name" value="Alanine racemase"/>
    <property type="match status" value="1"/>
</dbReference>
<proteinExistence type="inferred from homology"/>
<sequence length="390" mass="43626">MNFENNSQNVEVYDNIDITRIIAEKIQQRKKSAPFYVCDLGEIFKKYLLWTSSLPRIKPFYAVKANCSPNVLKTLADLGVNFDCASTNEIHKVLSFGVHSSRIIYAHTVKAPESIQYANEVDVKLMTFDNAEELQKMKKLCPNVRATLRIKSDAKKALVKYGSKFGCDVETEAATLIHLARALDVDLVGVSFHVGSECEDLEAFDKAIKLAHTVFQLAKLQGYSFSILDIGGGFPGNNNELFKKIARQINDALDYYFPNESVQVIAEPGCFFVNSSSILACNVLSKKFGVNSKWIYYINDGLFGSFNRDYFFNVPITVYPLKKYPKSEVYSSTIFGVTCASDDKLCSDVSLPVLEIGDWLLFDNKGAYCLSSCTSFNGFCAPDVCYIIDL</sequence>
<evidence type="ECO:0000256" key="1">
    <source>
        <dbReference type="ARBA" id="ARBA00001933"/>
    </source>
</evidence>
<comment type="pathway">
    <text evidence="6">Amine and polyamine biosynthesis; putrescine biosynthesis via L-ornithine pathway; putrescine from L-ornithine: step 1/1.</text>
</comment>
<dbReference type="InterPro" id="IPR022644">
    <property type="entry name" value="De-COase2_N"/>
</dbReference>
<dbReference type="InterPro" id="IPR022643">
    <property type="entry name" value="De-COase2_C"/>
</dbReference>
<keyword evidence="3 11" id="KW-0663">Pyridoxal phosphate</keyword>
<dbReference type="Gene3D" id="2.40.37.10">
    <property type="entry name" value="Lyase, Ornithine Decarboxylase, Chain A, domain 1"/>
    <property type="match status" value="1"/>
</dbReference>
<dbReference type="InterPro" id="IPR022653">
    <property type="entry name" value="De-COase2_pyr-phos_BS"/>
</dbReference>
<dbReference type="InterPro" id="IPR002433">
    <property type="entry name" value="Orn_de-COase"/>
</dbReference>
<comment type="similarity">
    <text evidence="2 12">Belongs to the Orn/Lys/Arg decarboxylase class-II family.</text>
</comment>
<evidence type="ECO:0000256" key="10">
    <source>
        <dbReference type="ARBA" id="ARBA00049127"/>
    </source>
</evidence>
<dbReference type="PANTHER" id="PTHR11482:SF6">
    <property type="entry name" value="ORNITHINE DECARBOXYLASE 1-RELATED"/>
    <property type="match status" value="1"/>
</dbReference>
<accession>A0AAN7VFM4</accession>
<comment type="subunit">
    <text evidence="9">Homodimer. Only the dimer is catalytically active, as the active sites are constructed of residues from both monomers.</text>
</comment>